<name>A0ACB9APC1_9ASTR</name>
<reference evidence="2" key="1">
    <citation type="journal article" date="2022" name="Mol. Ecol. Resour.">
        <title>The genomes of chicory, endive, great burdock and yacon provide insights into Asteraceae palaeo-polyploidization history and plant inulin production.</title>
        <authorList>
            <person name="Fan W."/>
            <person name="Wang S."/>
            <person name="Wang H."/>
            <person name="Wang A."/>
            <person name="Jiang F."/>
            <person name="Liu H."/>
            <person name="Zhao H."/>
            <person name="Xu D."/>
            <person name="Zhang Y."/>
        </authorList>
    </citation>
    <scope>NUCLEOTIDE SEQUENCE [LARGE SCALE GENOMIC DNA]</scope>
    <source>
        <strain evidence="2">cv. Yunnan</strain>
    </source>
</reference>
<keyword evidence="2" id="KW-1185">Reference proteome</keyword>
<protein>
    <submittedName>
        <fullName evidence="1">Uncharacterized protein</fullName>
    </submittedName>
</protein>
<reference evidence="1 2" key="2">
    <citation type="journal article" date="2022" name="Mol. Ecol. Resour.">
        <title>The genomes of chicory, endive, great burdock and yacon provide insights into Asteraceae paleo-polyploidization history and plant inulin production.</title>
        <authorList>
            <person name="Fan W."/>
            <person name="Wang S."/>
            <person name="Wang H."/>
            <person name="Wang A."/>
            <person name="Jiang F."/>
            <person name="Liu H."/>
            <person name="Zhao H."/>
            <person name="Xu D."/>
            <person name="Zhang Y."/>
        </authorList>
    </citation>
    <scope>NUCLEOTIDE SEQUENCE [LARGE SCALE GENOMIC DNA]</scope>
    <source>
        <strain evidence="2">cv. Yunnan</strain>
        <tissue evidence="1">Leaves</tissue>
    </source>
</reference>
<accession>A0ACB9APC1</accession>
<gene>
    <name evidence="1" type="ORF">L1987_70347</name>
</gene>
<comment type="caution">
    <text evidence="1">The sequence shown here is derived from an EMBL/GenBank/DDBJ whole genome shotgun (WGS) entry which is preliminary data.</text>
</comment>
<evidence type="ECO:0000313" key="1">
    <source>
        <dbReference type="EMBL" id="KAI3711801.1"/>
    </source>
</evidence>
<dbReference type="EMBL" id="CM042041">
    <property type="protein sequence ID" value="KAI3711801.1"/>
    <property type="molecule type" value="Genomic_DNA"/>
</dbReference>
<evidence type="ECO:0000313" key="2">
    <source>
        <dbReference type="Proteomes" id="UP001056120"/>
    </source>
</evidence>
<proteinExistence type="predicted"/>
<organism evidence="1 2">
    <name type="scientific">Smallanthus sonchifolius</name>
    <dbReference type="NCBI Taxonomy" id="185202"/>
    <lineage>
        <taxon>Eukaryota</taxon>
        <taxon>Viridiplantae</taxon>
        <taxon>Streptophyta</taxon>
        <taxon>Embryophyta</taxon>
        <taxon>Tracheophyta</taxon>
        <taxon>Spermatophyta</taxon>
        <taxon>Magnoliopsida</taxon>
        <taxon>eudicotyledons</taxon>
        <taxon>Gunneridae</taxon>
        <taxon>Pentapetalae</taxon>
        <taxon>asterids</taxon>
        <taxon>campanulids</taxon>
        <taxon>Asterales</taxon>
        <taxon>Asteraceae</taxon>
        <taxon>Asteroideae</taxon>
        <taxon>Heliantheae alliance</taxon>
        <taxon>Millerieae</taxon>
        <taxon>Smallanthus</taxon>
    </lineage>
</organism>
<dbReference type="Proteomes" id="UP001056120">
    <property type="component" value="Linkage Group LG24"/>
</dbReference>
<sequence>MALHTEAHEVIFEEIMGARKVILNRPKKLNTLNYEMLRKMYQKLKVYENDPTVKLIILKANGRVFCCGGDLTSAYIFVALGHWSFGASYYRKEFCLDYLLATYKKPSLSILDGHVMGGGVGISIHSTFRIVTENTVFAMPEVLIGLFPDVGASYFLSRLPGFFGEYIGLTGARLNGVEMLAFGLGTHFIPSKKIKSMENSLEKMVATSDSSSVDTISIIVNKFAQEVNLKPDSAYSRLDMVNQCFCGKTCEEILSSLERLALQVQEKWVEEAITSMKSANPLGLKIFLKTIREGRSKNFKQCLETEYVGISHLLGRTIGNNFYEGSRAMLVDKDKKPKWVPSKLEDVSDEMVATCFARSFTDDDDWLPLQLPSRSNRTDVLASKL</sequence>